<feature type="transmembrane region" description="Helical" evidence="1">
    <location>
        <begin position="371"/>
        <end position="390"/>
    </location>
</feature>
<keyword evidence="1" id="KW-0472">Membrane</keyword>
<feature type="transmembrane region" description="Helical" evidence="1">
    <location>
        <begin position="21"/>
        <end position="46"/>
    </location>
</feature>
<feature type="transmembrane region" description="Helical" evidence="1">
    <location>
        <begin position="296"/>
        <end position="322"/>
    </location>
</feature>
<dbReference type="PANTHER" id="PTHR34391:SF2">
    <property type="entry name" value="TRP C-TERMINAL DOMAIN-CONTAINING PROTEIN"/>
    <property type="match status" value="1"/>
</dbReference>
<keyword evidence="3" id="KW-1185">Reference proteome</keyword>
<dbReference type="InterPro" id="IPR040410">
    <property type="entry name" value="UPF0658_Golgi"/>
</dbReference>
<evidence type="ECO:0000313" key="2">
    <source>
        <dbReference type="EMBL" id="KAJ7756487.1"/>
    </source>
</evidence>
<dbReference type="GO" id="GO:0005794">
    <property type="term" value="C:Golgi apparatus"/>
    <property type="evidence" value="ECO:0007669"/>
    <property type="project" value="TreeGrafter"/>
</dbReference>
<gene>
    <name evidence="2" type="ORF">DFH07DRAFT_820746</name>
</gene>
<feature type="transmembrane region" description="Helical" evidence="1">
    <location>
        <begin position="170"/>
        <end position="188"/>
    </location>
</feature>
<dbReference type="Proteomes" id="UP001215280">
    <property type="component" value="Unassembled WGS sequence"/>
</dbReference>
<organism evidence="2 3">
    <name type="scientific">Mycena maculata</name>
    <dbReference type="NCBI Taxonomy" id="230809"/>
    <lineage>
        <taxon>Eukaryota</taxon>
        <taxon>Fungi</taxon>
        <taxon>Dikarya</taxon>
        <taxon>Basidiomycota</taxon>
        <taxon>Agaricomycotina</taxon>
        <taxon>Agaricomycetes</taxon>
        <taxon>Agaricomycetidae</taxon>
        <taxon>Agaricales</taxon>
        <taxon>Marasmiineae</taxon>
        <taxon>Mycenaceae</taxon>
        <taxon>Mycena</taxon>
    </lineage>
</organism>
<feature type="transmembrane region" description="Helical" evidence="1">
    <location>
        <begin position="195"/>
        <end position="214"/>
    </location>
</feature>
<evidence type="ECO:0000256" key="1">
    <source>
        <dbReference type="SAM" id="Phobius"/>
    </source>
</evidence>
<name>A0AAD7NE54_9AGAR</name>
<protein>
    <submittedName>
        <fullName evidence="2">Uncharacterized protein</fullName>
    </submittedName>
</protein>
<comment type="caution">
    <text evidence="2">The sequence shown here is derived from an EMBL/GenBank/DDBJ whole genome shotgun (WGS) entry which is preliminary data.</text>
</comment>
<reference evidence="2" key="1">
    <citation type="submission" date="2023-03" db="EMBL/GenBank/DDBJ databases">
        <title>Massive genome expansion in bonnet fungi (Mycena s.s.) driven by repeated elements and novel gene families across ecological guilds.</title>
        <authorList>
            <consortium name="Lawrence Berkeley National Laboratory"/>
            <person name="Harder C.B."/>
            <person name="Miyauchi S."/>
            <person name="Viragh M."/>
            <person name="Kuo A."/>
            <person name="Thoen E."/>
            <person name="Andreopoulos B."/>
            <person name="Lu D."/>
            <person name="Skrede I."/>
            <person name="Drula E."/>
            <person name="Henrissat B."/>
            <person name="Morin E."/>
            <person name="Kohler A."/>
            <person name="Barry K."/>
            <person name="LaButti K."/>
            <person name="Morin E."/>
            <person name="Salamov A."/>
            <person name="Lipzen A."/>
            <person name="Mereny Z."/>
            <person name="Hegedus B."/>
            <person name="Baldrian P."/>
            <person name="Stursova M."/>
            <person name="Weitz H."/>
            <person name="Taylor A."/>
            <person name="Grigoriev I.V."/>
            <person name="Nagy L.G."/>
            <person name="Martin F."/>
            <person name="Kauserud H."/>
        </authorList>
    </citation>
    <scope>NUCLEOTIDE SEQUENCE</scope>
    <source>
        <strain evidence="2">CBHHK188m</strain>
    </source>
</reference>
<dbReference type="PANTHER" id="PTHR34391">
    <property type="entry name" value="UPF0658 GOLGI APPARATUS MEMBRANE PROTEIN C1952.10C-RELATED"/>
    <property type="match status" value="1"/>
</dbReference>
<feature type="transmembrane region" description="Helical" evidence="1">
    <location>
        <begin position="342"/>
        <end position="364"/>
    </location>
</feature>
<dbReference type="EMBL" id="JARJLG010000061">
    <property type="protein sequence ID" value="KAJ7756487.1"/>
    <property type="molecule type" value="Genomic_DNA"/>
</dbReference>
<keyword evidence="1" id="KW-0812">Transmembrane</keyword>
<sequence>MLTIHGRCWITIKSVYFRITLSRFTIAFFLFCFIHCFAEGFIQAFLFSLDSDASYVVTSILHKAHVPRNNFGVLHRHAGDASLQVCNEIPLYLDDPPCVTVFQTGQPPNFTLPTEFNLTTNIFLEGVSSGPGGVVAVTLDDGAKVTLDPVCSLVLTYPHQVLMNAQREDVVLVLTQFWIFCVSFFAIVYDSIPHLVAAMCFRALTTGWSMYIVWRTQDVRARFDLLLGSTDSPCQTVDVDTLFPNYFESREILQIPDLIMNVVSLCLAVYLSMKLIKVYGPNTFNRVGASKEIIRIYKYFLAVFVSFQLAALLLISAVCLWLDQMVDRDNAFSGLTYHKSLYVALSIFTLAILIPWITMGWYAVRREWKKLMAVFLVIAAAVFASWILMLKSWSFAWTFINWPFFACQIIAASISMLATIVFGVISWLHFGKGLAHYLYVEDVLAKAGFEPELFEKDVENHPPEDWREIGLDDVPTYTLSFTSEKRDLGDPEKQSTADSR</sequence>
<evidence type="ECO:0000313" key="3">
    <source>
        <dbReference type="Proteomes" id="UP001215280"/>
    </source>
</evidence>
<feature type="transmembrane region" description="Helical" evidence="1">
    <location>
        <begin position="402"/>
        <end position="428"/>
    </location>
</feature>
<proteinExistence type="predicted"/>
<dbReference type="AlphaFoldDB" id="A0AAD7NE54"/>
<keyword evidence="1" id="KW-1133">Transmembrane helix</keyword>
<accession>A0AAD7NE54</accession>